<feature type="domain" description="DUF4130" evidence="1">
    <location>
        <begin position="87"/>
        <end position="253"/>
    </location>
</feature>
<comment type="caution">
    <text evidence="2">The sequence shown here is derived from an EMBL/GenBank/DDBJ whole genome shotgun (WGS) entry which is preliminary data.</text>
</comment>
<name>A0ABW5LK23_9FLAO</name>
<dbReference type="InterPro" id="IPR025404">
    <property type="entry name" value="DUF4130"/>
</dbReference>
<reference evidence="3" key="1">
    <citation type="journal article" date="2019" name="Int. J. Syst. Evol. Microbiol.">
        <title>The Global Catalogue of Microorganisms (GCM) 10K type strain sequencing project: providing services to taxonomists for standard genome sequencing and annotation.</title>
        <authorList>
            <consortium name="The Broad Institute Genomics Platform"/>
            <consortium name="The Broad Institute Genome Sequencing Center for Infectious Disease"/>
            <person name="Wu L."/>
            <person name="Ma J."/>
        </authorList>
    </citation>
    <scope>NUCLEOTIDE SEQUENCE [LARGE SCALE GENOMIC DNA]</scope>
    <source>
        <strain evidence="3">KCTC 52274</strain>
    </source>
</reference>
<accession>A0ABW5LK23</accession>
<evidence type="ECO:0000259" key="1">
    <source>
        <dbReference type="Pfam" id="PF13566"/>
    </source>
</evidence>
<proteinExistence type="predicted"/>
<organism evidence="2 3">
    <name type="scientific">Aquimarina rubra</name>
    <dbReference type="NCBI Taxonomy" id="1920033"/>
    <lineage>
        <taxon>Bacteria</taxon>
        <taxon>Pseudomonadati</taxon>
        <taxon>Bacteroidota</taxon>
        <taxon>Flavobacteriia</taxon>
        <taxon>Flavobacteriales</taxon>
        <taxon>Flavobacteriaceae</taxon>
        <taxon>Aquimarina</taxon>
    </lineage>
</organism>
<evidence type="ECO:0000313" key="3">
    <source>
        <dbReference type="Proteomes" id="UP001597319"/>
    </source>
</evidence>
<sequence>MNHHTILIYDGSFDGFLTCIFTVYEQRIITPIIRNESESNNQLFTTSETIITDKIKSRRVWKGIKTKIIPSQQKILFNAFLSEIKGVENTLLAYIQNLFNTQKSNLIDYGNKDILKINQVAKMVGREKHRMEAFVRFKKTKDGIFVATVEPDFNVLPLITHHFKDRYADQKWLIYDIKRAYGIYYDLHKVDIITLDFFSKLNTSISKDSYADSELGFQHLWQTYFNNVNIKSRKNLKLHTQHLPKRYWKYLIEKNDI</sequence>
<dbReference type="InterPro" id="IPR023875">
    <property type="entry name" value="DNA_repair_put"/>
</dbReference>
<gene>
    <name evidence="2" type="ORF">ACFSR1_15940</name>
</gene>
<dbReference type="RefSeq" id="WP_378294014.1">
    <property type="nucleotide sequence ID" value="NZ_JBHULE010000019.1"/>
</dbReference>
<dbReference type="Proteomes" id="UP001597319">
    <property type="component" value="Unassembled WGS sequence"/>
</dbReference>
<dbReference type="Pfam" id="PF13566">
    <property type="entry name" value="DUF4130"/>
    <property type="match status" value="1"/>
</dbReference>
<evidence type="ECO:0000313" key="2">
    <source>
        <dbReference type="EMBL" id="MFD2564171.1"/>
    </source>
</evidence>
<protein>
    <submittedName>
        <fullName evidence="2">TIGR03915 family putative DNA repair protein</fullName>
    </submittedName>
</protein>
<keyword evidence="3" id="KW-1185">Reference proteome</keyword>
<dbReference type="EMBL" id="JBHULE010000019">
    <property type="protein sequence ID" value="MFD2564171.1"/>
    <property type="molecule type" value="Genomic_DNA"/>
</dbReference>
<dbReference type="NCBIfam" id="TIGR03915">
    <property type="entry name" value="SAM_7_link_chp"/>
    <property type="match status" value="1"/>
</dbReference>